<dbReference type="FunFam" id="3.40.50.300:FF:000061">
    <property type="entry name" value="ATPase family, AAA domain-containing 2"/>
    <property type="match status" value="1"/>
</dbReference>
<dbReference type="InterPro" id="IPR041569">
    <property type="entry name" value="AAA_lid_3"/>
</dbReference>
<proteinExistence type="predicted"/>
<dbReference type="Gene3D" id="3.40.50.300">
    <property type="entry name" value="P-loop containing nucleotide triphosphate hydrolases"/>
    <property type="match status" value="2"/>
</dbReference>
<evidence type="ECO:0000256" key="2">
    <source>
        <dbReference type="ARBA" id="ARBA00022840"/>
    </source>
</evidence>
<dbReference type="GO" id="GO:0051228">
    <property type="term" value="P:mitotic spindle disassembly"/>
    <property type="evidence" value="ECO:0007669"/>
    <property type="project" value="TreeGrafter"/>
</dbReference>
<evidence type="ECO:0000313" key="4">
    <source>
        <dbReference type="EnsemblMetazoa" id="G11145.2:cds"/>
    </source>
</evidence>
<dbReference type="OMA" id="ECPKGVL"/>
<dbReference type="PANTHER" id="PTHR23077">
    <property type="entry name" value="AAA-FAMILY ATPASE"/>
    <property type="match status" value="1"/>
</dbReference>
<evidence type="ECO:0000256" key="1">
    <source>
        <dbReference type="ARBA" id="ARBA00022741"/>
    </source>
</evidence>
<evidence type="ECO:0000259" key="3">
    <source>
        <dbReference type="SMART" id="SM00382"/>
    </source>
</evidence>
<dbReference type="GO" id="GO:0016887">
    <property type="term" value="F:ATP hydrolysis activity"/>
    <property type="evidence" value="ECO:0007669"/>
    <property type="project" value="InterPro"/>
</dbReference>
<dbReference type="InterPro" id="IPR027417">
    <property type="entry name" value="P-loop_NTPase"/>
</dbReference>
<dbReference type="FunFam" id="3.40.50.300:FF:001081">
    <property type="entry name" value="Spermatogenesis-associated protein 5-like protein 1"/>
    <property type="match status" value="1"/>
</dbReference>
<reference evidence="4" key="1">
    <citation type="submission" date="2022-08" db="UniProtKB">
        <authorList>
            <consortium name="EnsemblMetazoa"/>
        </authorList>
    </citation>
    <scope>IDENTIFICATION</scope>
    <source>
        <strain evidence="4">05x7-T-G4-1.051#20</strain>
    </source>
</reference>
<dbReference type="OrthoDB" id="27435at2759"/>
<dbReference type="Proteomes" id="UP000005408">
    <property type="component" value="Unassembled WGS sequence"/>
</dbReference>
<accession>A0A8W8HUT5</accession>
<dbReference type="GO" id="GO:0097352">
    <property type="term" value="P:autophagosome maturation"/>
    <property type="evidence" value="ECO:0007669"/>
    <property type="project" value="TreeGrafter"/>
</dbReference>
<dbReference type="GO" id="GO:0031593">
    <property type="term" value="F:polyubiquitin modification-dependent protein binding"/>
    <property type="evidence" value="ECO:0007669"/>
    <property type="project" value="TreeGrafter"/>
</dbReference>
<dbReference type="GO" id="GO:0034098">
    <property type="term" value="C:VCP-NPL4-UFD1 AAA ATPase complex"/>
    <property type="evidence" value="ECO:0007669"/>
    <property type="project" value="TreeGrafter"/>
</dbReference>
<feature type="domain" description="AAA+ ATPase" evidence="3">
    <location>
        <begin position="228"/>
        <end position="367"/>
    </location>
</feature>
<dbReference type="EnsemblMetazoa" id="G11145.2">
    <property type="protein sequence ID" value="G11145.2:cds"/>
    <property type="gene ID" value="G11145"/>
</dbReference>
<dbReference type="GO" id="GO:0005634">
    <property type="term" value="C:nucleus"/>
    <property type="evidence" value="ECO:0007669"/>
    <property type="project" value="TreeGrafter"/>
</dbReference>
<dbReference type="Pfam" id="PF17862">
    <property type="entry name" value="AAA_lid_3"/>
    <property type="match status" value="2"/>
</dbReference>
<dbReference type="GO" id="GO:0005524">
    <property type="term" value="F:ATP binding"/>
    <property type="evidence" value="ECO:0007669"/>
    <property type="project" value="UniProtKB-KW"/>
</dbReference>
<dbReference type="InterPro" id="IPR003959">
    <property type="entry name" value="ATPase_AAA_core"/>
</dbReference>
<dbReference type="FunFam" id="1.10.8.60:FF:000038">
    <property type="entry name" value="spermatogenesis-associated protein 5-like protein 1"/>
    <property type="match status" value="1"/>
</dbReference>
<feature type="domain" description="AAA+ ATPase" evidence="3">
    <location>
        <begin position="500"/>
        <end position="659"/>
    </location>
</feature>
<dbReference type="GO" id="GO:0005829">
    <property type="term" value="C:cytosol"/>
    <property type="evidence" value="ECO:0007669"/>
    <property type="project" value="TreeGrafter"/>
</dbReference>
<dbReference type="InterPro" id="IPR003960">
    <property type="entry name" value="ATPase_AAA_CS"/>
</dbReference>
<dbReference type="SUPFAM" id="SSF52540">
    <property type="entry name" value="P-loop containing nucleoside triphosphate hydrolases"/>
    <property type="match status" value="2"/>
</dbReference>
<dbReference type="CDD" id="cd19511">
    <property type="entry name" value="RecA-like_CDC48_r2-like"/>
    <property type="match status" value="1"/>
</dbReference>
<dbReference type="InterPro" id="IPR050168">
    <property type="entry name" value="AAA_ATPase_domain"/>
</dbReference>
<dbReference type="PANTHER" id="PTHR23077:SF194">
    <property type="entry name" value="ATPASE FAMILY GENE 2 PROTEIN HOMOLOG B"/>
    <property type="match status" value="1"/>
</dbReference>
<dbReference type="GO" id="GO:0030970">
    <property type="term" value="P:retrograde protein transport, ER to cytosol"/>
    <property type="evidence" value="ECO:0007669"/>
    <property type="project" value="TreeGrafter"/>
</dbReference>
<evidence type="ECO:0000313" key="5">
    <source>
        <dbReference type="Proteomes" id="UP000005408"/>
    </source>
</evidence>
<name>A0A8W8HUT5_MAGGI</name>
<dbReference type="Pfam" id="PF00004">
    <property type="entry name" value="AAA"/>
    <property type="match status" value="2"/>
</dbReference>
<sequence length="754" mass="83078">MKMSADQLFPLRKNTDVITQKCRIDLQTLRQLRIKPSSFSIVSIDSNEFICQVWPSVLLSGNGIEVGTMVSRRASLQKEKSCTIKPISVSPAKTLRVSLVLTRTEDVRTYRKIVTECSQKMEEICQSLLYKTCVSPGFVVDKDKCTLAKLHGVSYILIDDAPDGDYCVVDNKTQITVNKIQSKDHYLQKQIKIQTIPLGGLDKVIEELKEFLSVSFTGKSSPNSILRLPKGILLRGPPGTGKTSLVKHVCVQCNAFLISVNGPEVFGSRPGETEENIGNVFNKAFLMSEEGPCVVFLDEIDSVCPKRWNSDDANDSRCTSVFLSYLDKMHLYQNLCVIGATNRPSALDPSLRRPGRLDREIMINVPTLSQRKQILTHQCSRLRVDSGLDLDVLAQMTNGYVGADLMSLCHEAAFTALGSLQPDLKENKDTEPPLITTDHFKTALKKVLPSTQKGSPCTIEFDPVHWDDIGGLEEAKLKIQQAVEWPIKHPEAFSRMGLPSPRGVLLYGPPGCCKTTLVKAVATSSSATFLSLSGAQLFSPYVGDSEKLITEVFQRARAGAPALIFLDEIDSIIGKRSDGTSQRGVQERVLSTLLNEMDGIGIRLDEKTDSMGTGEDGSVRDLANKSVLIVAATNRPDMLDEALTRPGRFDRSVYVPPPDLQARLEILKICTKTMPVKDVDLSALAARTENYTGADLKNLCREAALLSLTEDLSSDLVTEEHLIKALSIVRPSLNPFLLNKYQQGSSQGKKLFVL</sequence>
<protein>
    <recommendedName>
        <fullName evidence="3">AAA+ ATPase domain-containing protein</fullName>
    </recommendedName>
</protein>
<dbReference type="SMART" id="SM00382">
    <property type="entry name" value="AAA"/>
    <property type="match status" value="2"/>
</dbReference>
<keyword evidence="2" id="KW-0067">ATP-binding</keyword>
<keyword evidence="1" id="KW-0547">Nucleotide-binding</keyword>
<dbReference type="Gene3D" id="1.10.8.60">
    <property type="match status" value="2"/>
</dbReference>
<dbReference type="AlphaFoldDB" id="A0A8W8HUT5"/>
<organism evidence="4 5">
    <name type="scientific">Magallana gigas</name>
    <name type="common">Pacific oyster</name>
    <name type="synonym">Crassostrea gigas</name>
    <dbReference type="NCBI Taxonomy" id="29159"/>
    <lineage>
        <taxon>Eukaryota</taxon>
        <taxon>Metazoa</taxon>
        <taxon>Spiralia</taxon>
        <taxon>Lophotrochozoa</taxon>
        <taxon>Mollusca</taxon>
        <taxon>Bivalvia</taxon>
        <taxon>Autobranchia</taxon>
        <taxon>Pteriomorphia</taxon>
        <taxon>Ostreida</taxon>
        <taxon>Ostreoidea</taxon>
        <taxon>Ostreidae</taxon>
        <taxon>Magallana</taxon>
    </lineage>
</organism>
<keyword evidence="5" id="KW-1185">Reference proteome</keyword>
<dbReference type="PROSITE" id="PS00674">
    <property type="entry name" value="AAA"/>
    <property type="match status" value="2"/>
</dbReference>
<dbReference type="InterPro" id="IPR003593">
    <property type="entry name" value="AAA+_ATPase"/>
</dbReference>